<feature type="coiled-coil region" evidence="1">
    <location>
        <begin position="303"/>
        <end position="331"/>
    </location>
</feature>
<feature type="signal peptide" evidence="2">
    <location>
        <begin position="1"/>
        <end position="19"/>
    </location>
</feature>
<reference evidence="3" key="1">
    <citation type="submission" date="2020-11" db="EMBL/GenBank/DDBJ databases">
        <authorList>
            <consortium name="DOE Joint Genome Institute"/>
            <person name="Ahrendt S."/>
            <person name="Riley R."/>
            <person name="Andreopoulos W."/>
            <person name="Labutti K."/>
            <person name="Pangilinan J."/>
            <person name="Ruiz-Duenas F.J."/>
            <person name="Barrasa J.M."/>
            <person name="Sanchez-Garcia M."/>
            <person name="Camarero S."/>
            <person name="Miyauchi S."/>
            <person name="Serrano A."/>
            <person name="Linde D."/>
            <person name="Babiker R."/>
            <person name="Drula E."/>
            <person name="Ayuso-Fernandez I."/>
            <person name="Pacheco R."/>
            <person name="Padilla G."/>
            <person name="Ferreira P."/>
            <person name="Barriuso J."/>
            <person name="Kellner H."/>
            <person name="Castanera R."/>
            <person name="Alfaro M."/>
            <person name="Ramirez L."/>
            <person name="Pisabarro A.G."/>
            <person name="Kuo A."/>
            <person name="Tritt A."/>
            <person name="Lipzen A."/>
            <person name="He G."/>
            <person name="Yan M."/>
            <person name="Ng V."/>
            <person name="Cullen D."/>
            <person name="Martin F."/>
            <person name="Rosso M.-N."/>
            <person name="Henrissat B."/>
            <person name="Hibbett D."/>
            <person name="Martinez A.T."/>
            <person name="Grigoriev I.V."/>
        </authorList>
    </citation>
    <scope>NUCLEOTIDE SEQUENCE</scope>
    <source>
        <strain evidence="3">ATCC 90797</strain>
    </source>
</reference>
<name>A0A9P5ZHX0_PLEER</name>
<feature type="chain" id="PRO_5040106008" evidence="2">
    <location>
        <begin position="20"/>
        <end position="407"/>
    </location>
</feature>
<sequence length="407" mass="47199">MWWLLWWKPDARLICVTSSSQSSSVCLSAIATAWPPQAIHYPTTWQRHNILSELSLVTESQWNQKLSLALSFSYSWFSNRRRLEGHTYTIWNTVVSSFAAISPYLLNGPQFPIFVPSYNLDLGSSFQTIPDQGAQSGFPDFALLCLRCRPKRNTSLPVYTSLCRGTAFQMEDPDRLMLSRWDEQVITYCGIPVMFEIKKFPSRDFADVRFFKSALDEALTHAATELQEYAEILFNDPLRNEQNSVILVAGAGEWYIWRIMERDEVKIINRSEDGIQSDMDFTEDEAEEDSVADQEWWPRRKKLTKAELQVKKEQQRMSEDEERRRQLMLNEWRNMFAKGGDEPCPQRFADLLAAVVVSGPIDKVIPKKKLWSMPLRLGSHASNQRMWWIRSEIAKIVAARDQDYTKG</sequence>
<gene>
    <name evidence="3" type="ORF">BDN71DRAFT_1594714</name>
</gene>
<evidence type="ECO:0000313" key="4">
    <source>
        <dbReference type="Proteomes" id="UP000807025"/>
    </source>
</evidence>
<dbReference type="Proteomes" id="UP000807025">
    <property type="component" value="Unassembled WGS sequence"/>
</dbReference>
<keyword evidence="1" id="KW-0175">Coiled coil</keyword>
<keyword evidence="4" id="KW-1185">Reference proteome</keyword>
<evidence type="ECO:0000256" key="2">
    <source>
        <dbReference type="SAM" id="SignalP"/>
    </source>
</evidence>
<dbReference type="EMBL" id="MU154851">
    <property type="protein sequence ID" value="KAF9486945.1"/>
    <property type="molecule type" value="Genomic_DNA"/>
</dbReference>
<keyword evidence="2" id="KW-0732">Signal</keyword>
<dbReference type="AlphaFoldDB" id="A0A9P5ZHX0"/>
<evidence type="ECO:0000256" key="1">
    <source>
        <dbReference type="SAM" id="Coils"/>
    </source>
</evidence>
<dbReference type="OrthoDB" id="2610860at2759"/>
<comment type="caution">
    <text evidence="3">The sequence shown here is derived from an EMBL/GenBank/DDBJ whole genome shotgun (WGS) entry which is preliminary data.</text>
</comment>
<accession>A0A9P5ZHX0</accession>
<protein>
    <submittedName>
        <fullName evidence="3">Uncharacterized protein</fullName>
    </submittedName>
</protein>
<proteinExistence type="predicted"/>
<organism evidence="3 4">
    <name type="scientific">Pleurotus eryngii</name>
    <name type="common">Boletus of the steppes</name>
    <dbReference type="NCBI Taxonomy" id="5323"/>
    <lineage>
        <taxon>Eukaryota</taxon>
        <taxon>Fungi</taxon>
        <taxon>Dikarya</taxon>
        <taxon>Basidiomycota</taxon>
        <taxon>Agaricomycotina</taxon>
        <taxon>Agaricomycetes</taxon>
        <taxon>Agaricomycetidae</taxon>
        <taxon>Agaricales</taxon>
        <taxon>Pleurotineae</taxon>
        <taxon>Pleurotaceae</taxon>
        <taxon>Pleurotus</taxon>
    </lineage>
</organism>
<evidence type="ECO:0000313" key="3">
    <source>
        <dbReference type="EMBL" id="KAF9486945.1"/>
    </source>
</evidence>